<dbReference type="PANTHER" id="PTHR31672:SF13">
    <property type="entry name" value="F-BOX PROTEIN CPR30-LIKE"/>
    <property type="match status" value="1"/>
</dbReference>
<protein>
    <recommendedName>
        <fullName evidence="1">F-box domain-containing protein</fullName>
    </recommendedName>
</protein>
<reference evidence="2 3" key="1">
    <citation type="journal article" date="2010" name="Nature">
        <title>Genome sequence of the palaeopolyploid soybean.</title>
        <authorList>
            <person name="Schmutz J."/>
            <person name="Cannon S.B."/>
            <person name="Schlueter J."/>
            <person name="Ma J."/>
            <person name="Mitros T."/>
            <person name="Nelson W."/>
            <person name="Hyten D.L."/>
            <person name="Song Q."/>
            <person name="Thelen J.J."/>
            <person name="Cheng J."/>
            <person name="Xu D."/>
            <person name="Hellsten U."/>
            <person name="May G.D."/>
            <person name="Yu Y."/>
            <person name="Sakurai T."/>
            <person name="Umezawa T."/>
            <person name="Bhattacharyya M.K."/>
            <person name="Sandhu D."/>
            <person name="Valliyodan B."/>
            <person name="Lindquist E."/>
            <person name="Peto M."/>
            <person name="Grant D."/>
            <person name="Shu S."/>
            <person name="Goodstein D."/>
            <person name="Barry K."/>
            <person name="Futrell-Griggs M."/>
            <person name="Abernathy B."/>
            <person name="Du J."/>
            <person name="Tian Z."/>
            <person name="Zhu L."/>
            <person name="Gill N."/>
            <person name="Joshi T."/>
            <person name="Libault M."/>
            <person name="Sethuraman A."/>
            <person name="Zhang X.-C."/>
            <person name="Shinozaki K."/>
            <person name="Nguyen H.T."/>
            <person name="Wing R.A."/>
            <person name="Cregan P."/>
            <person name="Specht J."/>
            <person name="Grimwood J."/>
            <person name="Rokhsar D."/>
            <person name="Stacey G."/>
            <person name="Shoemaker R.C."/>
            <person name="Jackson S.A."/>
        </authorList>
    </citation>
    <scope>NUCLEOTIDE SEQUENCE [LARGE SCALE GENOMIC DNA]</scope>
    <source>
        <strain evidence="3">cv. Williams 82</strain>
        <tissue evidence="2">Callus</tissue>
    </source>
</reference>
<dbReference type="OrthoDB" id="591557at2759"/>
<dbReference type="Gene3D" id="1.20.1280.50">
    <property type="match status" value="1"/>
</dbReference>
<dbReference type="EMBL" id="CM000841">
    <property type="protein sequence ID" value="KRH45120.1"/>
    <property type="molecule type" value="Genomic_DNA"/>
</dbReference>
<dbReference type="EMBL" id="CM000841">
    <property type="protein sequence ID" value="KRH45121.1"/>
    <property type="molecule type" value="Genomic_DNA"/>
</dbReference>
<evidence type="ECO:0000313" key="2">
    <source>
        <dbReference type="EMBL" id="KRH45120.1"/>
    </source>
</evidence>
<dbReference type="NCBIfam" id="TIGR01640">
    <property type="entry name" value="F_box_assoc_1"/>
    <property type="match status" value="1"/>
</dbReference>
<dbReference type="KEGG" id="gmx:100790318"/>
<dbReference type="PaxDb" id="3847-GLYMA08G27941.1"/>
<dbReference type="PROSITE" id="PS50181">
    <property type="entry name" value="FBOX"/>
    <property type="match status" value="1"/>
</dbReference>
<reference evidence="2" key="3">
    <citation type="submission" date="2018-07" db="EMBL/GenBank/DDBJ databases">
        <title>WGS assembly of Glycine max.</title>
        <authorList>
            <person name="Schmutz J."/>
            <person name="Cannon S."/>
            <person name="Schlueter J."/>
            <person name="Ma J."/>
            <person name="Mitros T."/>
            <person name="Nelson W."/>
            <person name="Hyten D."/>
            <person name="Song Q."/>
            <person name="Thelen J."/>
            <person name="Cheng J."/>
            <person name="Xu D."/>
            <person name="Hellsten U."/>
            <person name="May G."/>
            <person name="Yu Y."/>
            <person name="Sakurai T."/>
            <person name="Umezawa T."/>
            <person name="Bhattacharyya M."/>
            <person name="Sandhu D."/>
            <person name="Valliyodan B."/>
            <person name="Lindquist E."/>
            <person name="Peto M."/>
            <person name="Grant D."/>
            <person name="Shu S."/>
            <person name="Goodstein D."/>
            <person name="Barry K."/>
            <person name="Futrell-Griggs M."/>
            <person name="Abernathy B."/>
            <person name="Du J."/>
            <person name="Tian Z."/>
            <person name="Zhu L."/>
            <person name="Gill N."/>
            <person name="Joshi T."/>
            <person name="Libault M."/>
            <person name="Sethuraman A."/>
            <person name="Zhang X."/>
            <person name="Shinozaki K."/>
            <person name="Nguyen H."/>
            <person name="Wing R."/>
            <person name="Cregan P."/>
            <person name="Specht J."/>
            <person name="Grimwood J."/>
            <person name="Rokhsar D."/>
            <person name="Stacey G."/>
            <person name="Shoemaker R."/>
            <person name="Jackson S."/>
        </authorList>
    </citation>
    <scope>NUCLEOTIDE SEQUENCE</scope>
    <source>
        <tissue evidence="2">Callus</tissue>
    </source>
</reference>
<evidence type="ECO:0000313" key="4">
    <source>
        <dbReference type="Proteomes" id="UP000008827"/>
    </source>
</evidence>
<dbReference type="Gramene" id="KRH45121">
    <property type="protein sequence ID" value="KRH45121"/>
    <property type="gene ID" value="GLYMA_08G252300"/>
</dbReference>
<dbReference type="HOGENOM" id="CLU_027176_3_0_1"/>
<dbReference type="Gramene" id="KRH45122">
    <property type="protein sequence ID" value="KRH45122"/>
    <property type="gene ID" value="GLYMA_08G252300"/>
</dbReference>
<dbReference type="Pfam" id="PF07734">
    <property type="entry name" value="FBA_1"/>
    <property type="match status" value="1"/>
</dbReference>
<dbReference type="EnsemblPlants" id="KRH45120">
    <property type="protein sequence ID" value="KRH45120"/>
    <property type="gene ID" value="GLYMA_08G252300"/>
</dbReference>
<dbReference type="eggNOG" id="ENOG502S2YF">
    <property type="taxonomic scope" value="Eukaryota"/>
</dbReference>
<evidence type="ECO:0000259" key="1">
    <source>
        <dbReference type="PROSITE" id="PS50181"/>
    </source>
</evidence>
<dbReference type="Gramene" id="KRH45120">
    <property type="protein sequence ID" value="KRH45120"/>
    <property type="gene ID" value="GLYMA_08G252300"/>
</dbReference>
<organism evidence="3">
    <name type="scientific">Glycine max</name>
    <name type="common">Soybean</name>
    <name type="synonym">Glycine hispida</name>
    <dbReference type="NCBI Taxonomy" id="3847"/>
    <lineage>
        <taxon>Eukaryota</taxon>
        <taxon>Viridiplantae</taxon>
        <taxon>Streptophyta</taxon>
        <taxon>Embryophyta</taxon>
        <taxon>Tracheophyta</taxon>
        <taxon>Spermatophyta</taxon>
        <taxon>Magnoliopsida</taxon>
        <taxon>eudicotyledons</taxon>
        <taxon>Gunneridae</taxon>
        <taxon>Pentapetalae</taxon>
        <taxon>rosids</taxon>
        <taxon>fabids</taxon>
        <taxon>Fabales</taxon>
        <taxon>Fabaceae</taxon>
        <taxon>Papilionoideae</taxon>
        <taxon>50 kb inversion clade</taxon>
        <taxon>NPAAA clade</taxon>
        <taxon>indigoferoid/millettioid clade</taxon>
        <taxon>Phaseoleae</taxon>
        <taxon>Glycine</taxon>
        <taxon>Glycine subgen. Soja</taxon>
    </lineage>
</organism>
<dbReference type="EnsemblPlants" id="KRH45121">
    <property type="protein sequence ID" value="KRH45121"/>
    <property type="gene ID" value="GLYMA_08G252300"/>
</dbReference>
<dbReference type="AlphaFoldDB" id="K7L8S8"/>
<evidence type="ECO:0000313" key="3">
    <source>
        <dbReference type="EnsemblPlants" id="KRH45120"/>
    </source>
</evidence>
<feature type="domain" description="F-box" evidence="1">
    <location>
        <begin position="2"/>
        <end position="49"/>
    </location>
</feature>
<dbReference type="EMBL" id="CM000841">
    <property type="protein sequence ID" value="KRH45122.1"/>
    <property type="molecule type" value="Genomic_DNA"/>
</dbReference>
<dbReference type="InterPro" id="IPR036047">
    <property type="entry name" value="F-box-like_dom_sf"/>
</dbReference>
<dbReference type="SMART" id="SM00256">
    <property type="entry name" value="FBOX"/>
    <property type="match status" value="1"/>
</dbReference>
<dbReference type="InterPro" id="IPR001810">
    <property type="entry name" value="F-box_dom"/>
</dbReference>
<dbReference type="InterPro" id="IPR050796">
    <property type="entry name" value="SCF_F-box_component"/>
</dbReference>
<dbReference type="PANTHER" id="PTHR31672">
    <property type="entry name" value="BNACNNG10540D PROTEIN"/>
    <property type="match status" value="1"/>
</dbReference>
<dbReference type="SUPFAM" id="SSF81383">
    <property type="entry name" value="F-box domain"/>
    <property type="match status" value="1"/>
</dbReference>
<dbReference type="EnsemblPlants" id="KRH45122">
    <property type="protein sequence ID" value="KRH45122"/>
    <property type="gene ID" value="GLYMA_08G252300"/>
</dbReference>
<dbReference type="RefSeq" id="XP_006585816.1">
    <property type="nucleotide sequence ID" value="XM_006585753.4"/>
</dbReference>
<dbReference type="InterPro" id="IPR006527">
    <property type="entry name" value="F-box-assoc_dom_typ1"/>
</dbReference>
<dbReference type="CDD" id="cd22157">
    <property type="entry name" value="F-box_AtFBW1-like"/>
    <property type="match status" value="1"/>
</dbReference>
<accession>K7L8S8</accession>
<dbReference type="Proteomes" id="UP000008827">
    <property type="component" value="Chromosome 8"/>
</dbReference>
<reference evidence="3" key="2">
    <citation type="submission" date="2018-02" db="UniProtKB">
        <authorList>
            <consortium name="EnsemblPlants"/>
        </authorList>
    </citation>
    <scope>IDENTIFICATION</scope>
    <source>
        <strain evidence="3">Williams 82</strain>
    </source>
</reference>
<name>K7L8S8_SOYBN</name>
<gene>
    <name evidence="3" type="primary">LOC100790318</name>
    <name evidence="2" type="ORF">GLYMA_08G252300</name>
</gene>
<keyword evidence="4" id="KW-1185">Reference proteome</keyword>
<proteinExistence type="predicted"/>
<dbReference type="Pfam" id="PF00646">
    <property type="entry name" value="F-box"/>
    <property type="match status" value="1"/>
</dbReference>
<dbReference type="GeneID" id="100790318"/>
<dbReference type="InterPro" id="IPR017451">
    <property type="entry name" value="F-box-assoc_interact_dom"/>
</dbReference>
<dbReference type="OMA" id="FRISHYD"/>
<sequence>MKKHTQTLPLELIREVLLRLPVRSVLRFRCVCKSWLSLISDPQFRISHYDLAAAPTHRLLLRSNNFYIESVDIEAELEKDSSAVHLILPPSSPPRHRFEYDYYADSHDKPDILGSCRGLILLYYPRNSDHIIWNPSLGVQKRLPYLAYDVTFCPLYGFGYDPSTDDYLLIVIGLHDSEHYKYDTDGSEDDECKGKCQIFSFKTDSWYIVDIFVPYKDLGGKFRAGSLFGDILHWLVFSKDKKVPVILAFDLVQRSFSEIPLFDNFAMEKYEVDSLRRVMGGCLSVSCSVHDGATDEIWVMKEYKVQSSWTRSVVIPSSGFSPICINKDGGILGSNICGRLEKLNDKGELLEHLIYGGEQCLCSARLQSAVYRESLLSLHSVIGVTRIGVTRKDDHEETTEHDQQ</sequence>